<dbReference type="OrthoDB" id="8250967at2"/>
<dbReference type="AlphaFoldDB" id="A0A285SAA2"/>
<sequence length="169" mass="18572">MNAFNPTSGNVPGLPAVKTSRFSSAEETRSVHFVRVLSDVPALRYREGDMIQIPPADRVTADAKYRLVTGEIAQFSMWSGGKCRVVSPDGTIHFIDREECHSMVIGRVERVFRDVCYLNSGPGPRLDLAAQLLTLAADALPFFDDRTYAVVRRSELVALAEAIGSEARS</sequence>
<evidence type="ECO:0000313" key="1">
    <source>
        <dbReference type="EMBL" id="SOC02178.1"/>
    </source>
</evidence>
<protein>
    <submittedName>
        <fullName evidence="1">Uncharacterized protein</fullName>
    </submittedName>
</protein>
<dbReference type="Proteomes" id="UP000219111">
    <property type="component" value="Unassembled WGS sequence"/>
</dbReference>
<dbReference type="RefSeq" id="WP_097069315.1">
    <property type="nucleotide sequence ID" value="NZ_OBMT01000003.1"/>
</dbReference>
<keyword evidence="2" id="KW-1185">Reference proteome</keyword>
<name>A0A285SAA2_9RHOB</name>
<gene>
    <name evidence="1" type="ORF">SAMN05877831_10396</name>
</gene>
<organism evidence="1 2">
    <name type="scientific">Rhodobacter maris</name>
    <dbReference type="NCBI Taxonomy" id="446682"/>
    <lineage>
        <taxon>Bacteria</taxon>
        <taxon>Pseudomonadati</taxon>
        <taxon>Pseudomonadota</taxon>
        <taxon>Alphaproteobacteria</taxon>
        <taxon>Rhodobacterales</taxon>
        <taxon>Rhodobacter group</taxon>
        <taxon>Rhodobacter</taxon>
    </lineage>
</organism>
<dbReference type="EMBL" id="OBMT01000003">
    <property type="protein sequence ID" value="SOC02178.1"/>
    <property type="molecule type" value="Genomic_DNA"/>
</dbReference>
<evidence type="ECO:0000313" key="2">
    <source>
        <dbReference type="Proteomes" id="UP000219111"/>
    </source>
</evidence>
<accession>A0A285SAA2</accession>
<reference evidence="2" key="1">
    <citation type="submission" date="2017-08" db="EMBL/GenBank/DDBJ databases">
        <authorList>
            <person name="Varghese N."/>
            <person name="Submissions S."/>
        </authorList>
    </citation>
    <scope>NUCLEOTIDE SEQUENCE [LARGE SCALE GENOMIC DNA]</scope>
    <source>
        <strain evidence="2">JA276</strain>
    </source>
</reference>
<proteinExistence type="predicted"/>